<dbReference type="Proteomes" id="UP000291072">
    <property type="component" value="Unassembled WGS sequence"/>
</dbReference>
<gene>
    <name evidence="1" type="ORF">C4B25_02560</name>
</gene>
<comment type="caution">
    <text evidence="1">The sequence shown here is derived from an EMBL/GenBank/DDBJ whole genome shotgun (WGS) entry which is preliminary data.</text>
</comment>
<evidence type="ECO:0000313" key="1">
    <source>
        <dbReference type="EMBL" id="TCG11000.1"/>
    </source>
</evidence>
<proteinExistence type="predicted"/>
<evidence type="ECO:0000313" key="2">
    <source>
        <dbReference type="Proteomes" id="UP000291072"/>
    </source>
</evidence>
<dbReference type="NCBIfam" id="NF045978">
    <property type="entry name" value="ComEA_MAG0490"/>
    <property type="match status" value="1"/>
</dbReference>
<sequence>MIISLIFSVFIAVGGFLTIRDAKIRNKNVSKTIDDVEITVIGAVRFHGPFEMKFGSTVKMVLMKAELLYGAELKGVELDKKLYKKETLLIPFKEGYGKKIKINDLTLLDLIRAGIRKKTSALIMKFIKTSKGKGVTWDDLDSIRGVGSTTLNLLKKILELN</sequence>
<accession>A0A4R0XRH0</accession>
<organism evidence="1 2">
    <name type="scientific">Mycoplasma todarodis</name>
    <dbReference type="NCBI Taxonomy" id="1937191"/>
    <lineage>
        <taxon>Bacteria</taxon>
        <taxon>Bacillati</taxon>
        <taxon>Mycoplasmatota</taxon>
        <taxon>Mollicutes</taxon>
        <taxon>Mycoplasmataceae</taxon>
        <taxon>Mycoplasma</taxon>
    </lineage>
</organism>
<dbReference type="AlphaFoldDB" id="A0A4R0XRH0"/>
<protein>
    <submittedName>
        <fullName evidence="1">Uncharacterized protein</fullName>
    </submittedName>
</protein>
<keyword evidence="2" id="KW-1185">Reference proteome</keyword>
<reference evidence="1 2" key="1">
    <citation type="submission" date="2018-02" db="EMBL/GenBank/DDBJ databases">
        <title>Mycoplasma marinum and Mycoplasma todarodis sp. nov., moderately halophilic and psychrotolerant mycoplasmas isolated from cephalopods.</title>
        <authorList>
            <person name="Viver T."/>
        </authorList>
    </citation>
    <scope>NUCLEOTIDE SEQUENCE [LARGE SCALE GENOMIC DNA]</scope>
    <source>
        <strain evidence="1 2">5H</strain>
    </source>
</reference>
<name>A0A4R0XRH0_9MOLU</name>
<dbReference type="EMBL" id="PSZP01000016">
    <property type="protein sequence ID" value="TCG11000.1"/>
    <property type="molecule type" value="Genomic_DNA"/>
</dbReference>